<dbReference type="EMBL" id="BMAT01011263">
    <property type="protein sequence ID" value="GFR69299.1"/>
    <property type="molecule type" value="Genomic_DNA"/>
</dbReference>
<sequence length="121" mass="12961">MVVVVAAVVVVVYSIRSSSSSRRSSSSIINSTSSDSRSSSCNSSSSSRKEVTFVTVVNVVKILIKIRQWPRSSPAVLLAGATGQGIPPSPSVTHPGPRLTRRRKQAALLRSPTQRTLTRRS</sequence>
<reference evidence="2 3" key="1">
    <citation type="journal article" date="2021" name="Elife">
        <title>Chloroplast acquisition without the gene transfer in kleptoplastic sea slugs, Plakobranchus ocellatus.</title>
        <authorList>
            <person name="Maeda T."/>
            <person name="Takahashi S."/>
            <person name="Yoshida T."/>
            <person name="Shimamura S."/>
            <person name="Takaki Y."/>
            <person name="Nagai Y."/>
            <person name="Toyoda A."/>
            <person name="Suzuki Y."/>
            <person name="Arimoto A."/>
            <person name="Ishii H."/>
            <person name="Satoh N."/>
            <person name="Nishiyama T."/>
            <person name="Hasebe M."/>
            <person name="Maruyama T."/>
            <person name="Minagawa J."/>
            <person name="Obokata J."/>
            <person name="Shigenobu S."/>
        </authorList>
    </citation>
    <scope>NUCLEOTIDE SEQUENCE [LARGE SCALE GENOMIC DNA]</scope>
</reference>
<evidence type="ECO:0000313" key="2">
    <source>
        <dbReference type="EMBL" id="GFR69299.1"/>
    </source>
</evidence>
<gene>
    <name evidence="2" type="ORF">ElyMa_005627600</name>
</gene>
<evidence type="ECO:0000256" key="1">
    <source>
        <dbReference type="SAM" id="MobiDB-lite"/>
    </source>
</evidence>
<dbReference type="AlphaFoldDB" id="A0AAV4F7R3"/>
<dbReference type="Proteomes" id="UP000762676">
    <property type="component" value="Unassembled WGS sequence"/>
</dbReference>
<protein>
    <recommendedName>
        <fullName evidence="4">Secreted protein</fullName>
    </recommendedName>
</protein>
<proteinExistence type="predicted"/>
<comment type="caution">
    <text evidence="2">The sequence shown here is derived from an EMBL/GenBank/DDBJ whole genome shotgun (WGS) entry which is preliminary data.</text>
</comment>
<feature type="compositionally biased region" description="Polar residues" evidence="1">
    <location>
        <begin position="111"/>
        <end position="121"/>
    </location>
</feature>
<accession>A0AAV4F7R3</accession>
<name>A0AAV4F7R3_9GAST</name>
<evidence type="ECO:0008006" key="4">
    <source>
        <dbReference type="Google" id="ProtNLM"/>
    </source>
</evidence>
<keyword evidence="3" id="KW-1185">Reference proteome</keyword>
<feature type="region of interest" description="Disordered" evidence="1">
    <location>
        <begin position="80"/>
        <end position="121"/>
    </location>
</feature>
<feature type="region of interest" description="Disordered" evidence="1">
    <location>
        <begin position="19"/>
        <end position="49"/>
    </location>
</feature>
<evidence type="ECO:0000313" key="3">
    <source>
        <dbReference type="Proteomes" id="UP000762676"/>
    </source>
</evidence>
<organism evidence="2 3">
    <name type="scientific">Elysia marginata</name>
    <dbReference type="NCBI Taxonomy" id="1093978"/>
    <lineage>
        <taxon>Eukaryota</taxon>
        <taxon>Metazoa</taxon>
        <taxon>Spiralia</taxon>
        <taxon>Lophotrochozoa</taxon>
        <taxon>Mollusca</taxon>
        <taxon>Gastropoda</taxon>
        <taxon>Heterobranchia</taxon>
        <taxon>Euthyneura</taxon>
        <taxon>Panpulmonata</taxon>
        <taxon>Sacoglossa</taxon>
        <taxon>Placobranchoidea</taxon>
        <taxon>Plakobranchidae</taxon>
        <taxon>Elysia</taxon>
    </lineage>
</organism>